<organism evidence="1">
    <name type="scientific">marine sediment metagenome</name>
    <dbReference type="NCBI Taxonomy" id="412755"/>
    <lineage>
        <taxon>unclassified sequences</taxon>
        <taxon>metagenomes</taxon>
        <taxon>ecological metagenomes</taxon>
    </lineage>
</organism>
<proteinExistence type="predicted"/>
<reference evidence="1" key="1">
    <citation type="journal article" date="2014" name="Front. Microbiol.">
        <title>High frequency of phylogenetically diverse reductive dehalogenase-homologous genes in deep subseafloor sedimentary metagenomes.</title>
        <authorList>
            <person name="Kawai M."/>
            <person name="Futagami T."/>
            <person name="Toyoda A."/>
            <person name="Takaki Y."/>
            <person name="Nishi S."/>
            <person name="Hori S."/>
            <person name="Arai W."/>
            <person name="Tsubouchi T."/>
            <person name="Morono Y."/>
            <person name="Uchiyama I."/>
            <person name="Ito T."/>
            <person name="Fujiyama A."/>
            <person name="Inagaki F."/>
            <person name="Takami H."/>
        </authorList>
    </citation>
    <scope>NUCLEOTIDE SEQUENCE</scope>
    <source>
        <strain evidence="1">Expedition CK06-06</strain>
    </source>
</reference>
<dbReference type="EMBL" id="BARV01037475">
    <property type="protein sequence ID" value="GAI51193.1"/>
    <property type="molecule type" value="Genomic_DNA"/>
</dbReference>
<gene>
    <name evidence="1" type="ORF">S06H3_57969</name>
</gene>
<comment type="caution">
    <text evidence="1">The sequence shown here is derived from an EMBL/GenBank/DDBJ whole genome shotgun (WGS) entry which is preliminary data.</text>
</comment>
<protein>
    <submittedName>
        <fullName evidence="1">Uncharacterized protein</fullName>
    </submittedName>
</protein>
<sequence>LKVKKTLFLFIWDRNPLRAATSSLMFCKKY</sequence>
<name>X1P5S3_9ZZZZ</name>
<dbReference type="AlphaFoldDB" id="X1P5S3"/>
<feature type="non-terminal residue" evidence="1">
    <location>
        <position position="1"/>
    </location>
</feature>
<evidence type="ECO:0000313" key="1">
    <source>
        <dbReference type="EMBL" id="GAI51193.1"/>
    </source>
</evidence>
<accession>X1P5S3</accession>